<organism evidence="6 7">
    <name type="scientific">Diacronema lutheri</name>
    <name type="common">Unicellular marine alga</name>
    <name type="synonym">Monochrysis lutheri</name>
    <dbReference type="NCBI Taxonomy" id="2081491"/>
    <lineage>
        <taxon>Eukaryota</taxon>
        <taxon>Haptista</taxon>
        <taxon>Haptophyta</taxon>
        <taxon>Pavlovophyceae</taxon>
        <taxon>Pavlovales</taxon>
        <taxon>Pavlovaceae</taxon>
        <taxon>Diacronema</taxon>
    </lineage>
</organism>
<dbReference type="GO" id="GO:0000978">
    <property type="term" value="F:RNA polymerase II cis-regulatory region sequence-specific DNA binding"/>
    <property type="evidence" value="ECO:0007669"/>
    <property type="project" value="TreeGrafter"/>
</dbReference>
<feature type="domain" description="Myb-like" evidence="4">
    <location>
        <begin position="74"/>
        <end position="125"/>
    </location>
</feature>
<feature type="compositionally biased region" description="Low complexity" evidence="3">
    <location>
        <begin position="250"/>
        <end position="263"/>
    </location>
</feature>
<dbReference type="InterPro" id="IPR009057">
    <property type="entry name" value="Homeodomain-like_sf"/>
</dbReference>
<dbReference type="Pfam" id="PF13921">
    <property type="entry name" value="Myb_DNA-bind_6"/>
    <property type="match status" value="1"/>
</dbReference>
<dbReference type="PANTHER" id="PTHR45614">
    <property type="entry name" value="MYB PROTEIN-RELATED"/>
    <property type="match status" value="1"/>
</dbReference>
<feature type="compositionally biased region" description="Low complexity" evidence="3">
    <location>
        <begin position="39"/>
        <end position="53"/>
    </location>
</feature>
<dbReference type="AlphaFoldDB" id="A0A8J5XBU9"/>
<reference evidence="6" key="1">
    <citation type="submission" date="2021-05" db="EMBL/GenBank/DDBJ databases">
        <title>The genome of the haptophyte Pavlova lutheri (Diacronema luteri, Pavlovales) - a model for lipid biosynthesis in eukaryotic algae.</title>
        <authorList>
            <person name="Hulatt C.J."/>
            <person name="Posewitz M.C."/>
        </authorList>
    </citation>
    <scope>NUCLEOTIDE SEQUENCE</scope>
    <source>
        <strain evidence="6">NIVA-4/92</strain>
    </source>
</reference>
<evidence type="ECO:0000259" key="5">
    <source>
        <dbReference type="PROSITE" id="PS51294"/>
    </source>
</evidence>
<keyword evidence="1" id="KW-0677">Repeat</keyword>
<dbReference type="CDD" id="cd00167">
    <property type="entry name" value="SANT"/>
    <property type="match status" value="2"/>
</dbReference>
<sequence>MTTIRHAEDEPTDAELDGIRLSSATLALATAHPAAPLRAAAPPALDAPHARAPAGPPTVLSDLDSQDTDGEGARPKWVKNPWSAEEDKLLMELIAEHGARNWTKISEGMDNRAGKQCRERWVQHLCPDVKKGAWSAEEDAIIAAEVQRQGTRWNEIAKLLTGRTDNAIKNRWNSARRKELKQQLRMQRGIGLRAKAQRPLLHALPPPRHTSDITTDGSESAPAPAPPASVERPTDGTPAPPSKRTRAEQPRAGAAGASSSAPSKPKKRAGATDTRTLISRAKAIILATPPHSAERAEAWRYMDVVRLLDCGTAGVATQALVDARDLELYEELACSAADDEFAPGDGPAAHDGFLLSPRAEVGAASKRARNKPRDAPASDSSPDVFGTMWMHAEAVDGLSIALDDPSGIAPSLIRPSPGEARTLFPLSPTSPSELGQQRGDVALGLLLPAAHGAQQLGVAADGGAAGAGGKEPQDEFWAGLGFGSFGAMQMRALVA</sequence>
<evidence type="ECO:0000313" key="6">
    <source>
        <dbReference type="EMBL" id="KAG8458314.1"/>
    </source>
</evidence>
<dbReference type="InterPro" id="IPR017930">
    <property type="entry name" value="Myb_dom"/>
</dbReference>
<feature type="domain" description="HTH myb-type" evidence="5">
    <location>
        <begin position="130"/>
        <end position="180"/>
    </location>
</feature>
<name>A0A8J5XBU9_DIALT</name>
<feature type="domain" description="HTH myb-type" evidence="5">
    <location>
        <begin position="74"/>
        <end position="129"/>
    </location>
</feature>
<evidence type="ECO:0000256" key="3">
    <source>
        <dbReference type="SAM" id="MobiDB-lite"/>
    </source>
</evidence>
<dbReference type="FunFam" id="1.10.10.60:FF:000010">
    <property type="entry name" value="Transcriptional activator Myb isoform A"/>
    <property type="match status" value="1"/>
</dbReference>
<comment type="caution">
    <text evidence="6">The sequence shown here is derived from an EMBL/GenBank/DDBJ whole genome shotgun (WGS) entry which is preliminary data.</text>
</comment>
<feature type="domain" description="Myb-like" evidence="4">
    <location>
        <begin position="126"/>
        <end position="176"/>
    </location>
</feature>
<gene>
    <name evidence="6" type="ORF">KFE25_005161</name>
</gene>
<protein>
    <submittedName>
        <fullName evidence="6">Uncharacterized protein</fullName>
    </submittedName>
</protein>
<accession>A0A8J5XBU9</accession>
<dbReference type="GO" id="GO:0005634">
    <property type="term" value="C:nucleus"/>
    <property type="evidence" value="ECO:0007669"/>
    <property type="project" value="TreeGrafter"/>
</dbReference>
<dbReference type="PROSITE" id="PS50090">
    <property type="entry name" value="MYB_LIKE"/>
    <property type="match status" value="2"/>
</dbReference>
<keyword evidence="7" id="KW-1185">Reference proteome</keyword>
<evidence type="ECO:0000259" key="4">
    <source>
        <dbReference type="PROSITE" id="PS50090"/>
    </source>
</evidence>
<dbReference type="Gene3D" id="1.10.10.60">
    <property type="entry name" value="Homeodomain-like"/>
    <property type="match status" value="2"/>
</dbReference>
<feature type="region of interest" description="Disordered" evidence="3">
    <location>
        <begin position="361"/>
        <end position="381"/>
    </location>
</feature>
<dbReference type="PANTHER" id="PTHR45614:SF274">
    <property type="entry name" value="MYB-LIKE DNA-BINDING PROTEIN"/>
    <property type="match status" value="1"/>
</dbReference>
<feature type="region of interest" description="Disordered" evidence="3">
    <location>
        <begin position="196"/>
        <end position="275"/>
    </location>
</feature>
<evidence type="ECO:0000256" key="2">
    <source>
        <dbReference type="ARBA" id="ARBA00023125"/>
    </source>
</evidence>
<dbReference type="SMART" id="SM00717">
    <property type="entry name" value="SANT"/>
    <property type="match status" value="2"/>
</dbReference>
<evidence type="ECO:0000313" key="7">
    <source>
        <dbReference type="Proteomes" id="UP000751190"/>
    </source>
</evidence>
<dbReference type="InterPro" id="IPR050560">
    <property type="entry name" value="MYB_TF"/>
</dbReference>
<proteinExistence type="predicted"/>
<dbReference type="EMBL" id="JAGTXO010000054">
    <property type="protein sequence ID" value="KAG8458314.1"/>
    <property type="molecule type" value="Genomic_DNA"/>
</dbReference>
<dbReference type="GO" id="GO:0000981">
    <property type="term" value="F:DNA-binding transcription factor activity, RNA polymerase II-specific"/>
    <property type="evidence" value="ECO:0007669"/>
    <property type="project" value="TreeGrafter"/>
</dbReference>
<feature type="region of interest" description="Disordered" evidence="3">
    <location>
        <begin position="39"/>
        <end position="77"/>
    </location>
</feature>
<evidence type="ECO:0000256" key="1">
    <source>
        <dbReference type="ARBA" id="ARBA00022737"/>
    </source>
</evidence>
<keyword evidence="2" id="KW-0238">DNA-binding</keyword>
<dbReference type="Proteomes" id="UP000751190">
    <property type="component" value="Unassembled WGS sequence"/>
</dbReference>
<dbReference type="OrthoDB" id="2143914at2759"/>
<dbReference type="InterPro" id="IPR001005">
    <property type="entry name" value="SANT/Myb"/>
</dbReference>
<dbReference type="SUPFAM" id="SSF46689">
    <property type="entry name" value="Homeodomain-like"/>
    <property type="match status" value="1"/>
</dbReference>
<dbReference type="PROSITE" id="PS51294">
    <property type="entry name" value="HTH_MYB"/>
    <property type="match status" value="2"/>
</dbReference>